<keyword evidence="2" id="KW-1185">Reference proteome</keyword>
<accession>D3BRY8</accession>
<dbReference type="GeneID" id="31366247"/>
<dbReference type="AlphaFoldDB" id="D3BRY8"/>
<evidence type="ECO:0000313" key="1">
    <source>
        <dbReference type="EMBL" id="EFA75725.1"/>
    </source>
</evidence>
<name>D3BRY8_HETP5</name>
<protein>
    <submittedName>
        <fullName evidence="1">Uncharacterized protein</fullName>
    </submittedName>
</protein>
<sequence length="98" mass="11113">MQSQRIDEYILNCVKWKGETKLCKNKKVGTCQNDVIQRGKSCVGNTSIRSNQCKNNCKCILVKCSPRVRGIIGEMGLIVIKPNIIFKSFINERPIVLK</sequence>
<comment type="caution">
    <text evidence="1">The sequence shown here is derived from an EMBL/GenBank/DDBJ whole genome shotgun (WGS) entry which is preliminary data.</text>
</comment>
<gene>
    <name evidence="1" type="ORF">PPL_10778</name>
</gene>
<organism evidence="1 2">
    <name type="scientific">Heterostelium pallidum (strain ATCC 26659 / Pp 5 / PN500)</name>
    <name type="common">Cellular slime mold</name>
    <name type="synonym">Polysphondylium pallidum</name>
    <dbReference type="NCBI Taxonomy" id="670386"/>
    <lineage>
        <taxon>Eukaryota</taxon>
        <taxon>Amoebozoa</taxon>
        <taxon>Evosea</taxon>
        <taxon>Eumycetozoa</taxon>
        <taxon>Dictyostelia</taxon>
        <taxon>Acytosteliales</taxon>
        <taxon>Acytosteliaceae</taxon>
        <taxon>Heterostelium</taxon>
    </lineage>
</organism>
<dbReference type="RefSeq" id="XP_020427859.1">
    <property type="nucleotide sequence ID" value="XM_020581543.1"/>
</dbReference>
<dbReference type="InParanoid" id="D3BRY8"/>
<dbReference type="Proteomes" id="UP000001396">
    <property type="component" value="Unassembled WGS sequence"/>
</dbReference>
<dbReference type="EMBL" id="ADBJ01000051">
    <property type="protein sequence ID" value="EFA75725.1"/>
    <property type="molecule type" value="Genomic_DNA"/>
</dbReference>
<evidence type="ECO:0000313" key="2">
    <source>
        <dbReference type="Proteomes" id="UP000001396"/>
    </source>
</evidence>
<reference evidence="1 2" key="1">
    <citation type="journal article" date="2011" name="Genome Res.">
        <title>Phylogeny-wide analysis of social amoeba genomes highlights ancient origins for complex intercellular communication.</title>
        <authorList>
            <person name="Heidel A.J."/>
            <person name="Lawal H.M."/>
            <person name="Felder M."/>
            <person name="Schilde C."/>
            <person name="Helps N.R."/>
            <person name="Tunggal B."/>
            <person name="Rivero F."/>
            <person name="John U."/>
            <person name="Schleicher M."/>
            <person name="Eichinger L."/>
            <person name="Platzer M."/>
            <person name="Noegel A.A."/>
            <person name="Schaap P."/>
            <person name="Gloeckner G."/>
        </authorList>
    </citation>
    <scope>NUCLEOTIDE SEQUENCE [LARGE SCALE GENOMIC DNA]</scope>
    <source>
        <strain evidence="2">ATCC 26659 / Pp 5 / PN500</strain>
    </source>
</reference>
<proteinExistence type="predicted"/>